<accession>A0AAJ0BVQ4</accession>
<sequence length="118" mass="13120">MRFHTALGEGVLSADGLVHPETKRISNGVLHEDVDQAPHPAAVRAVDDQINSITLPQLRSICRSSIGGVDPSLPVFPPQRVYDRVRRPRERITSETDCFVLCHNDLCRDGLSEEMYGN</sequence>
<dbReference type="GeneID" id="85313385"/>
<dbReference type="AlphaFoldDB" id="A0AAJ0BVQ4"/>
<protein>
    <submittedName>
        <fullName evidence="1">Uncharacterized protein</fullName>
    </submittedName>
</protein>
<comment type="caution">
    <text evidence="1">The sequence shown here is derived from an EMBL/GenBank/DDBJ whole genome shotgun (WGS) entry which is preliminary data.</text>
</comment>
<proteinExistence type="predicted"/>
<dbReference type="EMBL" id="MU839023">
    <property type="protein sequence ID" value="KAK1763927.1"/>
    <property type="molecule type" value="Genomic_DNA"/>
</dbReference>
<reference evidence="1" key="1">
    <citation type="submission" date="2023-06" db="EMBL/GenBank/DDBJ databases">
        <title>Genome-scale phylogeny and comparative genomics of the fungal order Sordariales.</title>
        <authorList>
            <consortium name="Lawrence Berkeley National Laboratory"/>
            <person name="Hensen N."/>
            <person name="Bonometti L."/>
            <person name="Westerberg I."/>
            <person name="Brannstrom I.O."/>
            <person name="Guillou S."/>
            <person name="Cros-Aarteil S."/>
            <person name="Calhoun S."/>
            <person name="Haridas S."/>
            <person name="Kuo A."/>
            <person name="Mondo S."/>
            <person name="Pangilinan J."/>
            <person name="Riley R."/>
            <person name="Labutti K."/>
            <person name="Andreopoulos B."/>
            <person name="Lipzen A."/>
            <person name="Chen C."/>
            <person name="Yanf M."/>
            <person name="Daum C."/>
            <person name="Ng V."/>
            <person name="Clum A."/>
            <person name="Steindorff A."/>
            <person name="Ohm R."/>
            <person name="Martin F."/>
            <person name="Silar P."/>
            <person name="Natvig D."/>
            <person name="Lalanne C."/>
            <person name="Gautier V."/>
            <person name="Ament-Velasquez S.L."/>
            <person name="Kruys A."/>
            <person name="Hutchinson M.I."/>
            <person name="Powell A.J."/>
            <person name="Barry K."/>
            <person name="Miller A.N."/>
            <person name="Grigoriev I.V."/>
            <person name="Debuchy R."/>
            <person name="Gladieux P."/>
            <person name="Thoren M.H."/>
            <person name="Johannesson H."/>
        </authorList>
    </citation>
    <scope>NUCLEOTIDE SEQUENCE</scope>
    <source>
        <strain evidence="1">8032-3</strain>
    </source>
</reference>
<dbReference type="Proteomes" id="UP001244011">
    <property type="component" value="Unassembled WGS sequence"/>
</dbReference>
<gene>
    <name evidence="1" type="ORF">QBC33DRAFT_562249</name>
</gene>
<dbReference type="RefSeq" id="XP_060280140.1">
    <property type="nucleotide sequence ID" value="XM_060430198.1"/>
</dbReference>
<keyword evidence="2" id="KW-1185">Reference proteome</keyword>
<organism evidence="1 2">
    <name type="scientific">Phialemonium atrogriseum</name>
    <dbReference type="NCBI Taxonomy" id="1093897"/>
    <lineage>
        <taxon>Eukaryota</taxon>
        <taxon>Fungi</taxon>
        <taxon>Dikarya</taxon>
        <taxon>Ascomycota</taxon>
        <taxon>Pezizomycotina</taxon>
        <taxon>Sordariomycetes</taxon>
        <taxon>Sordariomycetidae</taxon>
        <taxon>Cephalothecales</taxon>
        <taxon>Cephalothecaceae</taxon>
        <taxon>Phialemonium</taxon>
    </lineage>
</organism>
<evidence type="ECO:0000313" key="1">
    <source>
        <dbReference type="EMBL" id="KAK1763927.1"/>
    </source>
</evidence>
<name>A0AAJ0BVQ4_9PEZI</name>
<evidence type="ECO:0000313" key="2">
    <source>
        <dbReference type="Proteomes" id="UP001244011"/>
    </source>
</evidence>